<feature type="transmembrane region" description="Helical" evidence="1">
    <location>
        <begin position="6"/>
        <end position="26"/>
    </location>
</feature>
<keyword evidence="1" id="KW-1133">Transmembrane helix</keyword>
<accession>A0A225VQ28</accession>
<dbReference type="AlphaFoldDB" id="A0A225VQ28"/>
<organism evidence="2 3">
    <name type="scientific">Phytophthora megakarya</name>
    <dbReference type="NCBI Taxonomy" id="4795"/>
    <lineage>
        <taxon>Eukaryota</taxon>
        <taxon>Sar</taxon>
        <taxon>Stramenopiles</taxon>
        <taxon>Oomycota</taxon>
        <taxon>Peronosporomycetes</taxon>
        <taxon>Peronosporales</taxon>
        <taxon>Peronosporaceae</taxon>
        <taxon>Phytophthora</taxon>
    </lineage>
</organism>
<evidence type="ECO:0000256" key="1">
    <source>
        <dbReference type="SAM" id="Phobius"/>
    </source>
</evidence>
<comment type="caution">
    <text evidence="2">The sequence shown here is derived from an EMBL/GenBank/DDBJ whole genome shotgun (WGS) entry which is preliminary data.</text>
</comment>
<proteinExistence type="predicted"/>
<name>A0A225VQ28_9STRA</name>
<keyword evidence="1" id="KW-0472">Membrane</keyword>
<sequence>HFFAAFGLSFPISHTSLGVLYLAFVFHLRRFEIVAIGGCKFKWFAVRARARDVIMME</sequence>
<dbReference type="Proteomes" id="UP000198211">
    <property type="component" value="Unassembled WGS sequence"/>
</dbReference>
<gene>
    <name evidence="2" type="ORF">PHMEG_00020148</name>
</gene>
<evidence type="ECO:0000313" key="2">
    <source>
        <dbReference type="EMBL" id="OWZ07452.1"/>
    </source>
</evidence>
<keyword evidence="3" id="KW-1185">Reference proteome</keyword>
<reference evidence="3" key="1">
    <citation type="submission" date="2017-03" db="EMBL/GenBank/DDBJ databases">
        <title>Phytopthora megakarya and P. palmivora, two closely related causual agents of cacao black pod achieved similar genome size and gene model numbers by different mechanisms.</title>
        <authorList>
            <person name="Ali S."/>
            <person name="Shao J."/>
            <person name="Larry D.J."/>
            <person name="Kronmiller B."/>
            <person name="Shen D."/>
            <person name="Strem M.D."/>
            <person name="Melnick R.L."/>
            <person name="Guiltinan M.J."/>
            <person name="Tyler B.M."/>
            <person name="Meinhardt L.W."/>
            <person name="Bailey B.A."/>
        </authorList>
    </citation>
    <scope>NUCLEOTIDE SEQUENCE [LARGE SCALE GENOMIC DNA]</scope>
    <source>
        <strain evidence="3">zdho120</strain>
    </source>
</reference>
<feature type="non-terminal residue" evidence="2">
    <location>
        <position position="1"/>
    </location>
</feature>
<evidence type="ECO:0000313" key="3">
    <source>
        <dbReference type="Proteomes" id="UP000198211"/>
    </source>
</evidence>
<dbReference type="EMBL" id="NBNE01003532">
    <property type="protein sequence ID" value="OWZ07452.1"/>
    <property type="molecule type" value="Genomic_DNA"/>
</dbReference>
<keyword evidence="1" id="KW-0812">Transmembrane</keyword>
<protein>
    <submittedName>
        <fullName evidence="2">Uncharacterized protein</fullName>
    </submittedName>
</protein>